<dbReference type="EMBL" id="JXTB01000147">
    <property type="protein sequence ID" value="PON58604.1"/>
    <property type="molecule type" value="Genomic_DNA"/>
</dbReference>
<evidence type="ECO:0000313" key="3">
    <source>
        <dbReference type="Proteomes" id="UP000237105"/>
    </source>
</evidence>
<name>A0A2P5CC85_PARAD</name>
<protein>
    <submittedName>
        <fullName evidence="2">Uncharacterized protein</fullName>
    </submittedName>
</protein>
<accession>A0A2P5CC85</accession>
<dbReference type="AlphaFoldDB" id="A0A2P5CC85"/>
<reference evidence="3" key="1">
    <citation type="submission" date="2016-06" db="EMBL/GenBank/DDBJ databases">
        <title>Parallel loss of symbiosis genes in relatives of nitrogen-fixing non-legume Parasponia.</title>
        <authorList>
            <person name="Van Velzen R."/>
            <person name="Holmer R."/>
            <person name="Bu F."/>
            <person name="Rutten L."/>
            <person name="Van Zeijl A."/>
            <person name="Liu W."/>
            <person name="Santuari L."/>
            <person name="Cao Q."/>
            <person name="Sharma T."/>
            <person name="Shen D."/>
            <person name="Roswanjaya Y."/>
            <person name="Wardhani T."/>
            <person name="Kalhor M.S."/>
            <person name="Jansen J."/>
            <person name="Van den Hoogen J."/>
            <person name="Gungor B."/>
            <person name="Hartog M."/>
            <person name="Hontelez J."/>
            <person name="Verver J."/>
            <person name="Yang W.-C."/>
            <person name="Schijlen E."/>
            <person name="Repin R."/>
            <person name="Schilthuizen M."/>
            <person name="Schranz E."/>
            <person name="Heidstra R."/>
            <person name="Miyata K."/>
            <person name="Fedorova E."/>
            <person name="Kohlen W."/>
            <person name="Bisseling T."/>
            <person name="Smit S."/>
            <person name="Geurts R."/>
        </authorList>
    </citation>
    <scope>NUCLEOTIDE SEQUENCE [LARGE SCALE GENOMIC DNA]</scope>
    <source>
        <strain evidence="3">cv. WU1-14</strain>
    </source>
</reference>
<proteinExistence type="predicted"/>
<gene>
    <name evidence="2" type="ORF">PanWU01x14_164940</name>
</gene>
<feature type="non-terminal residue" evidence="2">
    <location>
        <position position="205"/>
    </location>
</feature>
<sequence length="205" mass="23157">MCELDRLEQAVDESPREYLSYFLEVMSLVHNADSVQAAGSFVRSLQPGSMLSDHLLLNILYNMADIQAKSEGVFRVLESHQKAPKTSAVITTMPVQTPAPQGVKRPSPGQGPALKQEAPIWDSQQGGKRRKTSRDPLPKYELNTLIEVIYLKNKDMGIFKDPPKSGVPEHMNNRNRYCQFHKDFRHNTIHGHYLYAQVMMAIHAG</sequence>
<comment type="caution">
    <text evidence="2">The sequence shown here is derived from an EMBL/GenBank/DDBJ whole genome shotgun (WGS) entry which is preliminary data.</text>
</comment>
<evidence type="ECO:0000256" key="1">
    <source>
        <dbReference type="SAM" id="MobiDB-lite"/>
    </source>
</evidence>
<organism evidence="2 3">
    <name type="scientific">Parasponia andersonii</name>
    <name type="common">Sponia andersonii</name>
    <dbReference type="NCBI Taxonomy" id="3476"/>
    <lineage>
        <taxon>Eukaryota</taxon>
        <taxon>Viridiplantae</taxon>
        <taxon>Streptophyta</taxon>
        <taxon>Embryophyta</taxon>
        <taxon>Tracheophyta</taxon>
        <taxon>Spermatophyta</taxon>
        <taxon>Magnoliopsida</taxon>
        <taxon>eudicotyledons</taxon>
        <taxon>Gunneridae</taxon>
        <taxon>Pentapetalae</taxon>
        <taxon>rosids</taxon>
        <taxon>fabids</taxon>
        <taxon>Rosales</taxon>
        <taxon>Cannabaceae</taxon>
        <taxon>Parasponia</taxon>
    </lineage>
</organism>
<keyword evidence="3" id="KW-1185">Reference proteome</keyword>
<evidence type="ECO:0000313" key="2">
    <source>
        <dbReference type="EMBL" id="PON58604.1"/>
    </source>
</evidence>
<feature type="region of interest" description="Disordered" evidence="1">
    <location>
        <begin position="96"/>
        <end position="136"/>
    </location>
</feature>
<dbReference type="Proteomes" id="UP000237105">
    <property type="component" value="Unassembled WGS sequence"/>
</dbReference>
<dbReference type="OrthoDB" id="1748993at2759"/>